<organism evidence="19 20">
    <name type="scientific">Roseomonas acroporae</name>
    <dbReference type="NCBI Taxonomy" id="2937791"/>
    <lineage>
        <taxon>Bacteria</taxon>
        <taxon>Pseudomonadati</taxon>
        <taxon>Pseudomonadota</taxon>
        <taxon>Alphaproteobacteria</taxon>
        <taxon>Acetobacterales</taxon>
        <taxon>Roseomonadaceae</taxon>
        <taxon>Roseomonas</taxon>
    </lineage>
</organism>
<evidence type="ECO:0000256" key="9">
    <source>
        <dbReference type="ARBA" id="ARBA00023065"/>
    </source>
</evidence>
<keyword evidence="3 14" id="KW-0813">Transport</keyword>
<proteinExistence type="inferred from homology"/>
<evidence type="ECO:0000256" key="15">
    <source>
        <dbReference type="RuleBase" id="RU003357"/>
    </source>
</evidence>
<dbReference type="InterPro" id="IPR036942">
    <property type="entry name" value="Beta-barrel_TonB_sf"/>
</dbReference>
<dbReference type="InterPro" id="IPR010105">
    <property type="entry name" value="TonB_sidphr_rcpt"/>
</dbReference>
<dbReference type="FunFam" id="2.40.170.20:FF:000005">
    <property type="entry name" value="TonB-dependent siderophore receptor"/>
    <property type="match status" value="1"/>
</dbReference>
<dbReference type="Gene3D" id="2.170.130.10">
    <property type="entry name" value="TonB-dependent receptor, plug domain"/>
    <property type="match status" value="1"/>
</dbReference>
<dbReference type="RefSeq" id="WP_248666434.1">
    <property type="nucleotide sequence ID" value="NZ_JALPRX010000029.1"/>
</dbReference>
<keyword evidence="10 15" id="KW-0798">TonB box</keyword>
<protein>
    <submittedName>
        <fullName evidence="19">TonB-dependent siderophore receptor</fullName>
    </submittedName>
</protein>
<dbReference type="PROSITE" id="PS52016">
    <property type="entry name" value="TONB_DEPENDENT_REC_3"/>
    <property type="match status" value="1"/>
</dbReference>
<evidence type="ECO:0000259" key="17">
    <source>
        <dbReference type="Pfam" id="PF00593"/>
    </source>
</evidence>
<evidence type="ECO:0000256" key="14">
    <source>
        <dbReference type="PROSITE-ProRule" id="PRU01360"/>
    </source>
</evidence>
<evidence type="ECO:0000256" key="4">
    <source>
        <dbReference type="ARBA" id="ARBA00022452"/>
    </source>
</evidence>
<evidence type="ECO:0000256" key="8">
    <source>
        <dbReference type="ARBA" id="ARBA00023004"/>
    </source>
</evidence>
<evidence type="ECO:0000256" key="11">
    <source>
        <dbReference type="ARBA" id="ARBA00023136"/>
    </source>
</evidence>
<keyword evidence="9" id="KW-0406">Ion transport</keyword>
<dbReference type="InterPro" id="IPR039426">
    <property type="entry name" value="TonB-dep_rcpt-like"/>
</dbReference>
<keyword evidence="7 16" id="KW-0732">Signal</keyword>
<keyword evidence="20" id="KW-1185">Reference proteome</keyword>
<dbReference type="SUPFAM" id="SSF56935">
    <property type="entry name" value="Porins"/>
    <property type="match status" value="1"/>
</dbReference>
<comment type="caution">
    <text evidence="19">The sequence shown here is derived from an EMBL/GenBank/DDBJ whole genome shotgun (WGS) entry which is preliminary data.</text>
</comment>
<evidence type="ECO:0000313" key="20">
    <source>
        <dbReference type="Proteomes" id="UP001139516"/>
    </source>
</evidence>
<dbReference type="AlphaFoldDB" id="A0A9X1Y6B8"/>
<dbReference type="Pfam" id="PF07715">
    <property type="entry name" value="Plug"/>
    <property type="match status" value="1"/>
</dbReference>
<dbReference type="GO" id="GO:0038023">
    <property type="term" value="F:signaling receptor activity"/>
    <property type="evidence" value="ECO:0007669"/>
    <property type="project" value="InterPro"/>
</dbReference>
<dbReference type="Proteomes" id="UP001139516">
    <property type="component" value="Unassembled WGS sequence"/>
</dbReference>
<dbReference type="InterPro" id="IPR012910">
    <property type="entry name" value="Plug_dom"/>
</dbReference>
<dbReference type="InterPro" id="IPR037066">
    <property type="entry name" value="Plug_dom_sf"/>
</dbReference>
<keyword evidence="11 14" id="KW-0472">Membrane</keyword>
<evidence type="ECO:0000256" key="7">
    <source>
        <dbReference type="ARBA" id="ARBA00022729"/>
    </source>
</evidence>
<dbReference type="NCBIfam" id="TIGR01783">
    <property type="entry name" value="TonB-siderophor"/>
    <property type="match status" value="1"/>
</dbReference>
<sequence>MNHRPSPPQGHRRADQRALFPASLLLGALACGTASAQPAITAPETPAGTAAPDATALPTVTTQERAETATGRVQGFVAGRTATATKTDTPTIETPQSVTTITRDQMDAQNVQSVSAALRYAAGVVPELRPGRYDSIALRGFGGFGNAAYYPSFLDGLRLQRGQGYAIPTIDPYLLERIDILRGPAAVIYGQVSPGGVVNMVSRRPTATPYNEVRLEAGTYGRVQAGFNSSGPLDREGQLSYSLTGIGRTAGTAYDGVRDDRVAIAPAITWRPSADTTVTLLASYQNDPEAGLYSQGYRPGGIPAAYRRYFDSRFNVGDPGYEHFRRTLYTAGYQVEHRVNDALTLRQNFRYSHMDTDFQAIAVTAVSNAGVLTRRATAANENFDGIALDNQAQLRFATGPLQHTVLAGLDWQRTTSYYALGQGTAPTLSLSNPLYYVTINRPAYTQRTDQSLSQIGLYAQDQIQWGGLRMTLGVRHDWLDQDTTQRLAGASGSQNPGHTSGRVGLLYLFDSGIAPYFSWATSFEPVSGTYAPARGGAAFQPTTGEQYEVGVKYQPTGVNALLTVSAFTIRQQNVLTTDPSNTSYSIQTGEVRSRGVEVEGRASLNRNLDLIAAYTYLDAAVTRSTSVAIDNRPAGVPSHIVSGWANYNFREGTPLNGLSLGGGVRFIGSTYGDAANTFKVKSVTLADLAVSYDLGGISPRAAGAALTLNVSNLFDREYLAACGATTSCYWGTRRTVIGGLRYRW</sequence>
<accession>A0A9X1Y6B8</accession>
<dbReference type="PANTHER" id="PTHR32552">
    <property type="entry name" value="FERRICHROME IRON RECEPTOR-RELATED"/>
    <property type="match status" value="1"/>
</dbReference>
<feature type="signal peptide" evidence="16">
    <location>
        <begin position="1"/>
        <end position="36"/>
    </location>
</feature>
<dbReference type="Gene3D" id="2.40.170.20">
    <property type="entry name" value="TonB-dependent receptor, beta-barrel domain"/>
    <property type="match status" value="1"/>
</dbReference>
<keyword evidence="13 14" id="KW-0998">Cell outer membrane</keyword>
<feature type="domain" description="TonB-dependent receptor plug" evidence="18">
    <location>
        <begin position="92"/>
        <end position="197"/>
    </location>
</feature>
<evidence type="ECO:0000256" key="6">
    <source>
        <dbReference type="ARBA" id="ARBA00022692"/>
    </source>
</evidence>
<comment type="similarity">
    <text evidence="2 14 15">Belongs to the TonB-dependent receptor family.</text>
</comment>
<dbReference type="GO" id="GO:0015891">
    <property type="term" value="P:siderophore transport"/>
    <property type="evidence" value="ECO:0007669"/>
    <property type="project" value="InterPro"/>
</dbReference>
<comment type="subcellular location">
    <subcellularLocation>
        <location evidence="1 14">Cell outer membrane</location>
        <topology evidence="1 14">Multi-pass membrane protein</topology>
    </subcellularLocation>
</comment>
<dbReference type="GO" id="GO:0009279">
    <property type="term" value="C:cell outer membrane"/>
    <property type="evidence" value="ECO:0007669"/>
    <property type="project" value="UniProtKB-SubCell"/>
</dbReference>
<dbReference type="EMBL" id="JALPRX010000029">
    <property type="protein sequence ID" value="MCK8784308.1"/>
    <property type="molecule type" value="Genomic_DNA"/>
</dbReference>
<keyword evidence="4 14" id="KW-1134">Transmembrane beta strand</keyword>
<keyword evidence="6 14" id="KW-0812">Transmembrane</keyword>
<dbReference type="FunFam" id="2.170.130.10:FF:000001">
    <property type="entry name" value="Catecholate siderophore TonB-dependent receptor"/>
    <property type="match status" value="1"/>
</dbReference>
<dbReference type="PROSITE" id="PS51257">
    <property type="entry name" value="PROKAR_LIPOPROTEIN"/>
    <property type="match status" value="1"/>
</dbReference>
<dbReference type="InterPro" id="IPR000531">
    <property type="entry name" value="Beta-barrel_TonB"/>
</dbReference>
<keyword evidence="5" id="KW-0410">Iron transport</keyword>
<evidence type="ECO:0000256" key="13">
    <source>
        <dbReference type="ARBA" id="ARBA00023237"/>
    </source>
</evidence>
<evidence type="ECO:0000256" key="16">
    <source>
        <dbReference type="SAM" id="SignalP"/>
    </source>
</evidence>
<dbReference type="PANTHER" id="PTHR32552:SF68">
    <property type="entry name" value="FERRICHROME OUTER MEMBRANE TRANSPORTER_PHAGE RECEPTOR"/>
    <property type="match status" value="1"/>
</dbReference>
<evidence type="ECO:0000256" key="10">
    <source>
        <dbReference type="ARBA" id="ARBA00023077"/>
    </source>
</evidence>
<evidence type="ECO:0000313" key="19">
    <source>
        <dbReference type="EMBL" id="MCK8784308.1"/>
    </source>
</evidence>
<evidence type="ECO:0000256" key="3">
    <source>
        <dbReference type="ARBA" id="ARBA00022448"/>
    </source>
</evidence>
<name>A0A9X1Y6B8_9PROT</name>
<feature type="chain" id="PRO_5040842104" evidence="16">
    <location>
        <begin position="37"/>
        <end position="744"/>
    </location>
</feature>
<keyword evidence="8" id="KW-0408">Iron</keyword>
<keyword evidence="12 19" id="KW-0675">Receptor</keyword>
<feature type="domain" description="TonB-dependent receptor-like beta-barrel" evidence="17">
    <location>
        <begin position="270"/>
        <end position="713"/>
    </location>
</feature>
<reference evidence="19" key="1">
    <citation type="submission" date="2022-04" db="EMBL/GenBank/DDBJ databases">
        <title>Roseomonas acroporae sp. nov., isolated from coral Acropora digitifera.</title>
        <authorList>
            <person name="Sun H."/>
        </authorList>
    </citation>
    <scope>NUCLEOTIDE SEQUENCE</scope>
    <source>
        <strain evidence="19">NAR14</strain>
    </source>
</reference>
<evidence type="ECO:0000256" key="12">
    <source>
        <dbReference type="ARBA" id="ARBA00023170"/>
    </source>
</evidence>
<evidence type="ECO:0000256" key="5">
    <source>
        <dbReference type="ARBA" id="ARBA00022496"/>
    </source>
</evidence>
<dbReference type="GO" id="GO:0015344">
    <property type="term" value="F:siderophore uptake transmembrane transporter activity"/>
    <property type="evidence" value="ECO:0007669"/>
    <property type="project" value="TreeGrafter"/>
</dbReference>
<gene>
    <name evidence="19" type="ORF">M0638_07945</name>
</gene>
<evidence type="ECO:0000256" key="1">
    <source>
        <dbReference type="ARBA" id="ARBA00004571"/>
    </source>
</evidence>
<dbReference type="CDD" id="cd01347">
    <property type="entry name" value="ligand_gated_channel"/>
    <property type="match status" value="1"/>
</dbReference>
<evidence type="ECO:0000256" key="2">
    <source>
        <dbReference type="ARBA" id="ARBA00009810"/>
    </source>
</evidence>
<dbReference type="Pfam" id="PF00593">
    <property type="entry name" value="TonB_dep_Rec_b-barrel"/>
    <property type="match status" value="1"/>
</dbReference>
<evidence type="ECO:0000259" key="18">
    <source>
        <dbReference type="Pfam" id="PF07715"/>
    </source>
</evidence>